<proteinExistence type="predicted"/>
<dbReference type="RefSeq" id="WP_105350289.1">
    <property type="nucleotide sequence ID" value="NZ_PUIA01000016.1"/>
</dbReference>
<organism evidence="1 2">
    <name type="scientific">Blastopirellula marina</name>
    <dbReference type="NCBI Taxonomy" id="124"/>
    <lineage>
        <taxon>Bacteria</taxon>
        <taxon>Pseudomonadati</taxon>
        <taxon>Planctomycetota</taxon>
        <taxon>Planctomycetia</taxon>
        <taxon>Pirellulales</taxon>
        <taxon>Pirellulaceae</taxon>
        <taxon>Blastopirellula</taxon>
    </lineage>
</organism>
<dbReference type="OrthoDB" id="284920at2"/>
<evidence type="ECO:0000313" key="2">
    <source>
        <dbReference type="Proteomes" id="UP000240009"/>
    </source>
</evidence>
<evidence type="ECO:0000313" key="1">
    <source>
        <dbReference type="EMBL" id="PQO39088.1"/>
    </source>
</evidence>
<sequence length="66" mass="7371">MKSDPNYRGWIALAVTGLCITAIWGIVLPALAQTEVVREREAFLEANRINPAAMFYTELECLDADK</sequence>
<comment type="caution">
    <text evidence="1">The sequence shown here is derived from an EMBL/GenBank/DDBJ whole genome shotgun (WGS) entry which is preliminary data.</text>
</comment>
<dbReference type="AlphaFoldDB" id="A0A2S8G3R4"/>
<accession>A0A2S8G3R4</accession>
<reference evidence="1 2" key="1">
    <citation type="submission" date="2018-02" db="EMBL/GenBank/DDBJ databases">
        <title>Comparative genomes isolates from brazilian mangrove.</title>
        <authorList>
            <person name="Araujo J.E."/>
            <person name="Taketani R.G."/>
            <person name="Silva M.C.P."/>
            <person name="Loureco M.V."/>
            <person name="Andreote F.D."/>
        </authorList>
    </citation>
    <scope>NUCLEOTIDE SEQUENCE [LARGE SCALE GENOMIC DNA]</scope>
    <source>
        <strain evidence="1 2">HEX-2 MGV</strain>
    </source>
</reference>
<gene>
    <name evidence="1" type="ORF">C5Y96_04295</name>
</gene>
<dbReference type="EMBL" id="PUIA01000016">
    <property type="protein sequence ID" value="PQO39088.1"/>
    <property type="molecule type" value="Genomic_DNA"/>
</dbReference>
<dbReference type="Proteomes" id="UP000240009">
    <property type="component" value="Unassembled WGS sequence"/>
</dbReference>
<protein>
    <submittedName>
        <fullName evidence="1">Uncharacterized protein</fullName>
    </submittedName>
</protein>
<name>A0A2S8G3R4_9BACT</name>